<dbReference type="RefSeq" id="WP_099186804.1">
    <property type="nucleotide sequence ID" value="NZ_BEWI01000032.1"/>
</dbReference>
<reference evidence="6 7" key="1">
    <citation type="journal article" date="2013" name="Biodegradation">
        <title>Occurrence of 4-tert-butylphenol (4-t-BP) biodegradation in an aquatic sample caused by the presence of Spirodela polyrrhiza and isolation of a 4-t-BP-utilizing bacterium.</title>
        <authorList>
            <person name="Ogata Y."/>
            <person name="Toyama T."/>
            <person name="Yu N."/>
            <person name="Wang X."/>
            <person name="Sei K."/>
            <person name="Ike M."/>
        </authorList>
    </citation>
    <scope>NUCLEOTIDE SEQUENCE [LARGE SCALE GENOMIC DNA]</scope>
    <source>
        <strain evidence="6 7">OMI</strain>
    </source>
</reference>
<dbReference type="InterPro" id="IPR011075">
    <property type="entry name" value="TetR_C"/>
</dbReference>
<dbReference type="SUPFAM" id="SSF46689">
    <property type="entry name" value="Homeodomain-like"/>
    <property type="match status" value="1"/>
</dbReference>
<sequence>MADKSAHRAKTRARILGEAAGAMRMAGVQGIGVSALMQRAGLTHGGFYAHFESRDDLVAHAVDRMFEESAMILDRFLGERPDLAGLIDHYLSESAYRAVDRGCPLPGLSGEAARMPPDARLRFEAGVRRFREGIARALEIAGRSDGAALAHSLLAELVGAMTLARAMSDEGAALDFLASSRDRLKERIGLA</sequence>
<comment type="caution">
    <text evidence="6">The sequence shown here is derived from an EMBL/GenBank/DDBJ whole genome shotgun (WGS) entry which is preliminary data.</text>
</comment>
<dbReference type="InterPro" id="IPR009057">
    <property type="entry name" value="Homeodomain-like_sf"/>
</dbReference>
<dbReference type="Gene3D" id="1.10.357.10">
    <property type="entry name" value="Tetracycline Repressor, domain 2"/>
    <property type="match status" value="1"/>
</dbReference>
<name>A0A292ZN60_SPHSA</name>
<dbReference type="EMBL" id="BEWI01000032">
    <property type="protein sequence ID" value="GAY24313.1"/>
    <property type="molecule type" value="Genomic_DNA"/>
</dbReference>
<reference evidence="6 7" key="2">
    <citation type="journal article" date="2013" name="Environ. Sci. Technol.">
        <title>The 4-tert-butylphenol-utilizing bacterium Sphingobium fuliginis OMI can degrade bisphenols via phenolic ring hydroxylation and meta-cleavage pathway.</title>
        <authorList>
            <person name="Ogata Y."/>
            <person name="Goda S."/>
            <person name="Toyama T."/>
            <person name="Sei K."/>
            <person name="Ike M."/>
        </authorList>
    </citation>
    <scope>NUCLEOTIDE SEQUENCE [LARGE SCALE GENOMIC DNA]</scope>
    <source>
        <strain evidence="6 7">OMI</strain>
    </source>
</reference>
<proteinExistence type="predicted"/>
<evidence type="ECO:0000256" key="3">
    <source>
        <dbReference type="ARBA" id="ARBA00023163"/>
    </source>
</evidence>
<keyword evidence="1" id="KW-0805">Transcription regulation</keyword>
<dbReference type="Pfam" id="PF16925">
    <property type="entry name" value="TetR_C_13"/>
    <property type="match status" value="1"/>
</dbReference>
<dbReference type="SUPFAM" id="SSF48498">
    <property type="entry name" value="Tetracyclin repressor-like, C-terminal domain"/>
    <property type="match status" value="1"/>
</dbReference>
<evidence type="ECO:0000313" key="7">
    <source>
        <dbReference type="Proteomes" id="UP000221538"/>
    </source>
</evidence>
<dbReference type="AlphaFoldDB" id="A0A292ZN60"/>
<dbReference type="Pfam" id="PF00440">
    <property type="entry name" value="TetR_N"/>
    <property type="match status" value="1"/>
</dbReference>
<dbReference type="PANTHER" id="PTHR47506:SF7">
    <property type="entry name" value="TRANSCRIPTIONAL REGULATORY PROTEIN"/>
    <property type="match status" value="1"/>
</dbReference>
<protein>
    <submittedName>
        <fullName evidence="6">Transcriptional regulator, tetr family</fullName>
    </submittedName>
</protein>
<feature type="DNA-binding region" description="H-T-H motif" evidence="4">
    <location>
        <begin position="32"/>
        <end position="51"/>
    </location>
</feature>
<dbReference type="PANTHER" id="PTHR47506">
    <property type="entry name" value="TRANSCRIPTIONAL REGULATORY PROTEIN"/>
    <property type="match status" value="1"/>
</dbReference>
<evidence type="ECO:0000256" key="4">
    <source>
        <dbReference type="PROSITE-ProRule" id="PRU00335"/>
    </source>
</evidence>
<evidence type="ECO:0000256" key="1">
    <source>
        <dbReference type="ARBA" id="ARBA00023015"/>
    </source>
</evidence>
<feature type="domain" description="HTH tetR-type" evidence="5">
    <location>
        <begin position="9"/>
        <end position="69"/>
    </location>
</feature>
<evidence type="ECO:0000256" key="2">
    <source>
        <dbReference type="ARBA" id="ARBA00023125"/>
    </source>
</evidence>
<dbReference type="Gene3D" id="1.10.10.60">
    <property type="entry name" value="Homeodomain-like"/>
    <property type="match status" value="1"/>
</dbReference>
<dbReference type="Proteomes" id="UP000221538">
    <property type="component" value="Unassembled WGS sequence"/>
</dbReference>
<evidence type="ECO:0000313" key="6">
    <source>
        <dbReference type="EMBL" id="GAY24313.1"/>
    </source>
</evidence>
<dbReference type="InterPro" id="IPR001647">
    <property type="entry name" value="HTH_TetR"/>
</dbReference>
<dbReference type="PROSITE" id="PS50977">
    <property type="entry name" value="HTH_TETR_2"/>
    <property type="match status" value="1"/>
</dbReference>
<gene>
    <name evidence="6" type="ORF">SFOMI_4893</name>
</gene>
<accession>A0A292ZN60</accession>
<keyword evidence="3" id="KW-0804">Transcription</keyword>
<organism evidence="6 7">
    <name type="scientific">Sphingobium fuliginis (strain ATCC 27551)</name>
    <dbReference type="NCBI Taxonomy" id="336203"/>
    <lineage>
        <taxon>Bacteria</taxon>
        <taxon>Pseudomonadati</taxon>
        <taxon>Pseudomonadota</taxon>
        <taxon>Alphaproteobacteria</taxon>
        <taxon>Sphingomonadales</taxon>
        <taxon>Sphingomonadaceae</taxon>
        <taxon>Sphingobium</taxon>
    </lineage>
</organism>
<dbReference type="GO" id="GO:0003677">
    <property type="term" value="F:DNA binding"/>
    <property type="evidence" value="ECO:0007669"/>
    <property type="project" value="UniProtKB-UniRule"/>
</dbReference>
<dbReference type="InterPro" id="IPR036271">
    <property type="entry name" value="Tet_transcr_reg_TetR-rel_C_sf"/>
</dbReference>
<keyword evidence="2 4" id="KW-0238">DNA-binding</keyword>
<evidence type="ECO:0000259" key="5">
    <source>
        <dbReference type="PROSITE" id="PS50977"/>
    </source>
</evidence>